<name>A0A2P4XA32_9STRA</name>
<evidence type="ECO:0000313" key="2">
    <source>
        <dbReference type="EMBL" id="POM62414.1"/>
    </source>
</evidence>
<comment type="caution">
    <text evidence="2">The sequence shown here is derived from an EMBL/GenBank/DDBJ whole genome shotgun (WGS) entry which is preliminary data.</text>
</comment>
<protein>
    <submittedName>
        <fullName evidence="2">Uncharacterized protein</fullName>
    </submittedName>
</protein>
<evidence type="ECO:0000313" key="3">
    <source>
        <dbReference type="Proteomes" id="UP000237271"/>
    </source>
</evidence>
<dbReference type="EMBL" id="NCKW01015578">
    <property type="protein sequence ID" value="POM62414.1"/>
    <property type="molecule type" value="Genomic_DNA"/>
</dbReference>
<evidence type="ECO:0000256" key="1">
    <source>
        <dbReference type="SAM" id="MobiDB-lite"/>
    </source>
</evidence>
<organism evidence="2 3">
    <name type="scientific">Phytophthora palmivora</name>
    <dbReference type="NCBI Taxonomy" id="4796"/>
    <lineage>
        <taxon>Eukaryota</taxon>
        <taxon>Sar</taxon>
        <taxon>Stramenopiles</taxon>
        <taxon>Oomycota</taxon>
        <taxon>Peronosporomycetes</taxon>
        <taxon>Peronosporales</taxon>
        <taxon>Peronosporaceae</taxon>
        <taxon>Phytophthora</taxon>
    </lineage>
</organism>
<reference evidence="2 3" key="1">
    <citation type="journal article" date="2017" name="Genome Biol. Evol.">
        <title>Phytophthora megakarya and P. palmivora, closely related causal agents of cacao black pod rot, underwent increases in genome sizes and gene numbers by different mechanisms.</title>
        <authorList>
            <person name="Ali S.S."/>
            <person name="Shao J."/>
            <person name="Lary D.J."/>
            <person name="Kronmiller B."/>
            <person name="Shen D."/>
            <person name="Strem M.D."/>
            <person name="Amoako-Attah I."/>
            <person name="Akrofi A.Y."/>
            <person name="Begoude B.A."/>
            <person name="Ten Hoopen G.M."/>
            <person name="Coulibaly K."/>
            <person name="Kebe B.I."/>
            <person name="Melnick R.L."/>
            <person name="Guiltinan M.J."/>
            <person name="Tyler B.M."/>
            <person name="Meinhardt L.W."/>
            <person name="Bailey B.A."/>
        </authorList>
    </citation>
    <scope>NUCLEOTIDE SEQUENCE [LARGE SCALE GENOMIC DNA]</scope>
    <source>
        <strain evidence="3">sbr112.9</strain>
    </source>
</reference>
<proteinExistence type="predicted"/>
<dbReference type="OrthoDB" id="142473at2759"/>
<keyword evidence="3" id="KW-1185">Reference proteome</keyword>
<sequence>MKYHKWYNTRRVMAFTAMALSLDMNLRDLPDGGSSLLWGRTTAHFTKGDGVNLDYILRDLLNHELKVGQTVQSYVTKSEELVQCLRRANGEMEEWEHASLLVSNSQREFRELAEQHTVWCSKNDRRTPTRSEATRRLRQAEQADAVPRAAQVSDVYKKKSRQKRHGGKYDEVTKQKKACTRCSNCGIIGHCTE</sequence>
<accession>A0A2P4XA32</accession>
<gene>
    <name evidence="2" type="ORF">PHPALM_28439</name>
</gene>
<dbReference type="AlphaFoldDB" id="A0A2P4XA32"/>
<dbReference type="Proteomes" id="UP000237271">
    <property type="component" value="Unassembled WGS sequence"/>
</dbReference>
<feature type="region of interest" description="Disordered" evidence="1">
    <location>
        <begin position="138"/>
        <end position="169"/>
    </location>
</feature>